<evidence type="ECO:0000313" key="8">
    <source>
        <dbReference type="EMBL" id="ABC24082.1"/>
    </source>
</evidence>
<dbReference type="PATRIC" id="fig|269796.9.peg.3405"/>
<dbReference type="SUPFAM" id="SSF88946">
    <property type="entry name" value="Sigma2 domain of RNA polymerase sigma factors"/>
    <property type="match status" value="1"/>
</dbReference>
<keyword evidence="4" id="KW-0804">Transcription</keyword>
<dbReference type="EnsemblBacteria" id="ABC24082">
    <property type="protein sequence ID" value="ABC24082"/>
    <property type="gene ID" value="Rru_A3287"/>
</dbReference>
<dbReference type="InterPro" id="IPR036388">
    <property type="entry name" value="WH-like_DNA-bd_sf"/>
</dbReference>
<evidence type="ECO:0000256" key="3">
    <source>
        <dbReference type="ARBA" id="ARBA00023082"/>
    </source>
</evidence>
<evidence type="ECO:0000259" key="6">
    <source>
        <dbReference type="Pfam" id="PF04542"/>
    </source>
</evidence>
<comment type="similarity">
    <text evidence="1">Belongs to the sigma-70 factor family. ECF subfamily.</text>
</comment>
<dbReference type="NCBIfam" id="TIGR02937">
    <property type="entry name" value="sigma70-ECF"/>
    <property type="match status" value="1"/>
</dbReference>
<feature type="compositionally biased region" description="Acidic residues" evidence="5">
    <location>
        <begin position="54"/>
        <end position="64"/>
    </location>
</feature>
<accession>Q2RP63</accession>
<reference evidence="8 9" key="1">
    <citation type="journal article" date="2011" name="Stand. Genomic Sci.">
        <title>Complete genome sequence of Rhodospirillum rubrum type strain (S1).</title>
        <authorList>
            <person name="Munk A.C."/>
            <person name="Copeland A."/>
            <person name="Lucas S."/>
            <person name="Lapidus A."/>
            <person name="Del Rio T.G."/>
            <person name="Barry K."/>
            <person name="Detter J.C."/>
            <person name="Hammon N."/>
            <person name="Israni S."/>
            <person name="Pitluck S."/>
            <person name="Brettin T."/>
            <person name="Bruce D."/>
            <person name="Han C."/>
            <person name="Tapia R."/>
            <person name="Gilna P."/>
            <person name="Schmutz J."/>
            <person name="Larimer F."/>
            <person name="Land M."/>
            <person name="Kyrpides N.C."/>
            <person name="Mavromatis K."/>
            <person name="Richardson P."/>
            <person name="Rohde M."/>
            <person name="Goker M."/>
            <person name="Klenk H.P."/>
            <person name="Zhang Y."/>
            <person name="Roberts G.P."/>
            <person name="Reslewic S."/>
            <person name="Schwartz D.C."/>
        </authorList>
    </citation>
    <scope>NUCLEOTIDE SEQUENCE [LARGE SCALE GENOMIC DNA]</scope>
    <source>
        <strain evidence="9">ATCC 11170 / ATH 1.1.1 / DSM 467 / LMG 4362 / NCIMB 8255 / S1</strain>
    </source>
</reference>
<dbReference type="Proteomes" id="UP000001929">
    <property type="component" value="Chromosome"/>
</dbReference>
<dbReference type="Gene3D" id="1.10.1740.10">
    <property type="match status" value="1"/>
</dbReference>
<keyword evidence="3" id="KW-0731">Sigma factor</keyword>
<feature type="compositionally biased region" description="Basic and acidic residues" evidence="5">
    <location>
        <begin position="73"/>
        <end position="89"/>
    </location>
</feature>
<evidence type="ECO:0000313" key="9">
    <source>
        <dbReference type="Proteomes" id="UP000001929"/>
    </source>
</evidence>
<keyword evidence="9" id="KW-1185">Reference proteome</keyword>
<dbReference type="PhylomeDB" id="Q2RP63"/>
<dbReference type="KEGG" id="rru:Rru_A3287"/>
<dbReference type="Pfam" id="PF04542">
    <property type="entry name" value="Sigma70_r2"/>
    <property type="match status" value="1"/>
</dbReference>
<dbReference type="InterPro" id="IPR014284">
    <property type="entry name" value="RNA_pol_sigma-70_dom"/>
</dbReference>
<dbReference type="InterPro" id="IPR013325">
    <property type="entry name" value="RNA_pol_sigma_r2"/>
</dbReference>
<evidence type="ECO:0000256" key="1">
    <source>
        <dbReference type="ARBA" id="ARBA00010641"/>
    </source>
</evidence>
<evidence type="ECO:0000256" key="5">
    <source>
        <dbReference type="SAM" id="MobiDB-lite"/>
    </source>
</evidence>
<dbReference type="InterPro" id="IPR007627">
    <property type="entry name" value="RNA_pol_sigma70_r2"/>
</dbReference>
<evidence type="ECO:0000259" key="7">
    <source>
        <dbReference type="Pfam" id="PF08281"/>
    </source>
</evidence>
<dbReference type="PANTHER" id="PTHR43133">
    <property type="entry name" value="RNA POLYMERASE ECF-TYPE SIGMA FACTO"/>
    <property type="match status" value="1"/>
</dbReference>
<organism evidence="8 9">
    <name type="scientific">Rhodospirillum rubrum (strain ATCC 11170 / ATH 1.1.1 / DSM 467 / LMG 4362 / NCIMB 8255 / S1)</name>
    <dbReference type="NCBI Taxonomy" id="269796"/>
    <lineage>
        <taxon>Bacteria</taxon>
        <taxon>Pseudomonadati</taxon>
        <taxon>Pseudomonadota</taxon>
        <taxon>Alphaproteobacteria</taxon>
        <taxon>Rhodospirillales</taxon>
        <taxon>Rhodospirillaceae</taxon>
        <taxon>Rhodospirillum</taxon>
    </lineage>
</organism>
<dbReference type="HOGENOM" id="CLU_1000695_0_0_5"/>
<evidence type="ECO:0000256" key="4">
    <source>
        <dbReference type="ARBA" id="ARBA00023163"/>
    </source>
</evidence>
<feature type="domain" description="RNA polymerase sigma factor 70 region 4 type 2" evidence="7">
    <location>
        <begin position="200"/>
        <end position="243"/>
    </location>
</feature>
<proteinExistence type="inferred from homology"/>
<dbReference type="SUPFAM" id="SSF88659">
    <property type="entry name" value="Sigma3 and sigma4 domains of RNA polymerase sigma factors"/>
    <property type="match status" value="1"/>
</dbReference>
<sequence>MTHRSAPRNGLASASFSQSPAPPVAPGATTSIAPDPDLEDEALACDGSSQAPSDTEEAREEAETSENQLFENQNRDGGEAPARRRDRESLPPAVFNKLLIDSLPHMRAFARSLTDDRALADDLAQEAATRALANRDSYHAGTNFRAWIFTIVRNCFYSEHRRKWRRMEKGNEDAMIRAGAPETQESGLRMEDFKRGFTLLSEEQREALVLVGACGFDYQQAAEIAGCAVGTMKSRVSRARAELRTMLDEDALKGDRSDFAKLAKGGFEDQLDRSLGLK</sequence>
<feature type="domain" description="RNA polymerase sigma-70 region 2" evidence="6">
    <location>
        <begin position="103"/>
        <end position="166"/>
    </location>
</feature>
<dbReference type="EMBL" id="CP000230">
    <property type="protein sequence ID" value="ABC24082.1"/>
    <property type="molecule type" value="Genomic_DNA"/>
</dbReference>
<keyword evidence="2" id="KW-0805">Transcription regulation</keyword>
<dbReference type="AlphaFoldDB" id="Q2RP63"/>
<gene>
    <name evidence="8" type="ordered locus">Rru_A3287</name>
</gene>
<dbReference type="InterPro" id="IPR013324">
    <property type="entry name" value="RNA_pol_sigma_r3/r4-like"/>
</dbReference>
<dbReference type="InterPro" id="IPR039425">
    <property type="entry name" value="RNA_pol_sigma-70-like"/>
</dbReference>
<feature type="region of interest" description="Disordered" evidence="5">
    <location>
        <begin position="1"/>
        <end position="89"/>
    </location>
</feature>
<dbReference type="PANTHER" id="PTHR43133:SF25">
    <property type="entry name" value="RNA POLYMERASE SIGMA FACTOR RFAY-RELATED"/>
    <property type="match status" value="1"/>
</dbReference>
<dbReference type="InterPro" id="IPR013249">
    <property type="entry name" value="RNA_pol_sigma70_r4_t2"/>
</dbReference>
<evidence type="ECO:0000256" key="2">
    <source>
        <dbReference type="ARBA" id="ARBA00023015"/>
    </source>
</evidence>
<dbReference type="GO" id="GO:0006352">
    <property type="term" value="P:DNA-templated transcription initiation"/>
    <property type="evidence" value="ECO:0007669"/>
    <property type="project" value="InterPro"/>
</dbReference>
<dbReference type="STRING" id="269796.Rru_A3287"/>
<dbReference type="RefSeq" id="WP_011391035.1">
    <property type="nucleotide sequence ID" value="NC_007643.1"/>
</dbReference>
<dbReference type="GO" id="GO:0003677">
    <property type="term" value="F:DNA binding"/>
    <property type="evidence" value="ECO:0007669"/>
    <property type="project" value="InterPro"/>
</dbReference>
<protein>
    <submittedName>
        <fullName evidence="8">Sigma-24 (FecI)</fullName>
    </submittedName>
</protein>
<dbReference type="Pfam" id="PF08281">
    <property type="entry name" value="Sigma70_r4_2"/>
    <property type="match status" value="1"/>
</dbReference>
<dbReference type="GO" id="GO:0016987">
    <property type="term" value="F:sigma factor activity"/>
    <property type="evidence" value="ECO:0007669"/>
    <property type="project" value="UniProtKB-KW"/>
</dbReference>
<dbReference type="Gene3D" id="1.10.10.10">
    <property type="entry name" value="Winged helix-like DNA-binding domain superfamily/Winged helix DNA-binding domain"/>
    <property type="match status" value="1"/>
</dbReference>
<name>Q2RP63_RHORT</name>
<dbReference type="eggNOG" id="COG1595">
    <property type="taxonomic scope" value="Bacteria"/>
</dbReference>